<evidence type="ECO:0000313" key="2">
    <source>
        <dbReference type="Proteomes" id="UP001283361"/>
    </source>
</evidence>
<dbReference type="Proteomes" id="UP001283361">
    <property type="component" value="Unassembled WGS sequence"/>
</dbReference>
<name>A0AAE0Y915_9GAST</name>
<keyword evidence="2" id="KW-1185">Reference proteome</keyword>
<comment type="caution">
    <text evidence="1">The sequence shown here is derived from an EMBL/GenBank/DDBJ whole genome shotgun (WGS) entry which is preliminary data.</text>
</comment>
<organism evidence="1 2">
    <name type="scientific">Elysia crispata</name>
    <name type="common">lettuce slug</name>
    <dbReference type="NCBI Taxonomy" id="231223"/>
    <lineage>
        <taxon>Eukaryota</taxon>
        <taxon>Metazoa</taxon>
        <taxon>Spiralia</taxon>
        <taxon>Lophotrochozoa</taxon>
        <taxon>Mollusca</taxon>
        <taxon>Gastropoda</taxon>
        <taxon>Heterobranchia</taxon>
        <taxon>Euthyneura</taxon>
        <taxon>Panpulmonata</taxon>
        <taxon>Sacoglossa</taxon>
        <taxon>Placobranchoidea</taxon>
        <taxon>Plakobranchidae</taxon>
        <taxon>Elysia</taxon>
    </lineage>
</organism>
<dbReference type="EMBL" id="JAWDGP010006665">
    <property type="protein sequence ID" value="KAK3737126.1"/>
    <property type="molecule type" value="Genomic_DNA"/>
</dbReference>
<protein>
    <submittedName>
        <fullName evidence="1">Uncharacterized protein</fullName>
    </submittedName>
</protein>
<evidence type="ECO:0000313" key="1">
    <source>
        <dbReference type="EMBL" id="KAK3737126.1"/>
    </source>
</evidence>
<dbReference type="AlphaFoldDB" id="A0AAE0Y915"/>
<gene>
    <name evidence="1" type="ORF">RRG08_016432</name>
</gene>
<proteinExistence type="predicted"/>
<sequence>MVQIRGCFLSFILVIVRMAVALKLSIVALALTLGAANSSRERRFLLDTRDGAKSYGPQGNLDGAFSWDTGNGNLSLGDAQRDNVSLVLSEALEATSEIEKRNLKLDAYASTYRVVAMTYSGDAMEGTWKAAAESLTDTFDATATARLMTNDYVTEISDAIQDSSADHTKLFNTALDNTGIALTRIEKLLPKTTDALIELRVADKTQAPDDINNIILTLVDLGYLTRSLKGIFEDLIDAAGIKSDNIIKVSFDFLGK</sequence>
<accession>A0AAE0Y915</accession>
<reference evidence="1" key="1">
    <citation type="journal article" date="2023" name="G3 (Bethesda)">
        <title>A reference genome for the long-term kleptoplast-retaining sea slug Elysia crispata morphotype clarki.</title>
        <authorList>
            <person name="Eastman K.E."/>
            <person name="Pendleton A.L."/>
            <person name="Shaikh M.A."/>
            <person name="Suttiyut T."/>
            <person name="Ogas R."/>
            <person name="Tomko P."/>
            <person name="Gavelis G."/>
            <person name="Widhalm J.R."/>
            <person name="Wisecaver J.H."/>
        </authorList>
    </citation>
    <scope>NUCLEOTIDE SEQUENCE</scope>
    <source>
        <strain evidence="1">ECLA1</strain>
    </source>
</reference>